<keyword evidence="3" id="KW-1185">Reference proteome</keyword>
<dbReference type="AlphaFoldDB" id="A0A811VHL1"/>
<proteinExistence type="predicted"/>
<evidence type="ECO:0000313" key="3">
    <source>
        <dbReference type="Proteomes" id="UP000606786"/>
    </source>
</evidence>
<comment type="caution">
    <text evidence="2">The sequence shown here is derived from an EMBL/GenBank/DDBJ whole genome shotgun (WGS) entry which is preliminary data.</text>
</comment>
<evidence type="ECO:0000313" key="2">
    <source>
        <dbReference type="EMBL" id="CAD7013602.1"/>
    </source>
</evidence>
<organism evidence="2 3">
    <name type="scientific">Ceratitis capitata</name>
    <name type="common">Mediterranean fruit fly</name>
    <name type="synonym">Tephritis capitata</name>
    <dbReference type="NCBI Taxonomy" id="7213"/>
    <lineage>
        <taxon>Eukaryota</taxon>
        <taxon>Metazoa</taxon>
        <taxon>Ecdysozoa</taxon>
        <taxon>Arthropoda</taxon>
        <taxon>Hexapoda</taxon>
        <taxon>Insecta</taxon>
        <taxon>Pterygota</taxon>
        <taxon>Neoptera</taxon>
        <taxon>Endopterygota</taxon>
        <taxon>Diptera</taxon>
        <taxon>Brachycera</taxon>
        <taxon>Muscomorpha</taxon>
        <taxon>Tephritoidea</taxon>
        <taxon>Tephritidae</taxon>
        <taxon>Ceratitis</taxon>
        <taxon>Ceratitis</taxon>
    </lineage>
</organism>
<dbReference type="EMBL" id="CAJHJT010000056">
    <property type="protein sequence ID" value="CAD7013602.1"/>
    <property type="molecule type" value="Genomic_DNA"/>
</dbReference>
<sequence length="136" mass="16251">MHVLYIAIKEDNNNDDTENKNKNQIRKNKKIEKRGKEKAKREYWNRQRQRTKHPTKQKINEKRILMYVKSVAERVWTCFGNEDVQFVFLVFILTSKSEENSVISAKHCCFHNFDDHSNRVGGSERIYAVEHGFESF</sequence>
<accession>A0A811VHL1</accession>
<name>A0A811VHL1_CERCA</name>
<dbReference type="Proteomes" id="UP000606786">
    <property type="component" value="Unassembled WGS sequence"/>
</dbReference>
<feature type="compositionally biased region" description="Basic residues" evidence="1">
    <location>
        <begin position="23"/>
        <end position="38"/>
    </location>
</feature>
<feature type="compositionally biased region" description="Basic residues" evidence="1">
    <location>
        <begin position="47"/>
        <end position="56"/>
    </location>
</feature>
<evidence type="ECO:0000256" key="1">
    <source>
        <dbReference type="SAM" id="MobiDB-lite"/>
    </source>
</evidence>
<gene>
    <name evidence="2" type="ORF">CCAP1982_LOCUS21656</name>
</gene>
<feature type="region of interest" description="Disordered" evidence="1">
    <location>
        <begin position="13"/>
        <end position="57"/>
    </location>
</feature>
<protein>
    <submittedName>
        <fullName evidence="2">(Mediterranean fruit fly) hypothetical protein</fullName>
    </submittedName>
</protein>
<reference evidence="2" key="1">
    <citation type="submission" date="2020-11" db="EMBL/GenBank/DDBJ databases">
        <authorList>
            <person name="Whitehead M."/>
        </authorList>
    </citation>
    <scope>NUCLEOTIDE SEQUENCE</scope>
    <source>
        <strain evidence="2">EGII</strain>
    </source>
</reference>